<protein>
    <recommendedName>
        <fullName evidence="4">AI-2E family transporter</fullName>
    </recommendedName>
</protein>
<feature type="transmembrane region" description="Helical" evidence="1">
    <location>
        <begin position="67"/>
        <end position="91"/>
    </location>
</feature>
<keyword evidence="1" id="KW-0472">Membrane</keyword>
<organism evidence="2 3">
    <name type="scientific">Nocardioides aquaticus</name>
    <dbReference type="NCBI Taxonomy" id="160826"/>
    <lineage>
        <taxon>Bacteria</taxon>
        <taxon>Bacillati</taxon>
        <taxon>Actinomycetota</taxon>
        <taxon>Actinomycetes</taxon>
        <taxon>Propionibacteriales</taxon>
        <taxon>Nocardioidaceae</taxon>
        <taxon>Nocardioides</taxon>
    </lineage>
</organism>
<feature type="transmembrane region" description="Helical" evidence="1">
    <location>
        <begin position="35"/>
        <end position="55"/>
    </location>
</feature>
<evidence type="ECO:0000313" key="2">
    <source>
        <dbReference type="EMBL" id="QVT77816.1"/>
    </source>
</evidence>
<dbReference type="EMBL" id="CP075371">
    <property type="protein sequence ID" value="QVT77816.1"/>
    <property type="molecule type" value="Genomic_DNA"/>
</dbReference>
<dbReference type="Proteomes" id="UP000679307">
    <property type="component" value="Chromosome"/>
</dbReference>
<keyword evidence="1" id="KW-0812">Transmembrane</keyword>
<reference evidence="2 3" key="1">
    <citation type="submission" date="2021-05" db="EMBL/GenBank/DDBJ databases">
        <title>Complete genome of Nocardioides aquaticus KCTC 9944T isolated from meromictic and hypersaline Ekho Lake, Antarctica.</title>
        <authorList>
            <person name="Hwang K."/>
            <person name="Kim K.M."/>
            <person name="Choe H."/>
        </authorList>
    </citation>
    <scope>NUCLEOTIDE SEQUENCE [LARGE SCALE GENOMIC DNA]</scope>
    <source>
        <strain evidence="2 3">KCTC 9944</strain>
    </source>
</reference>
<keyword evidence="1" id="KW-1133">Transmembrane helix</keyword>
<proteinExistence type="predicted"/>
<name>A0ABX8EC91_9ACTN</name>
<accession>A0ABX8EC91</accession>
<feature type="transmembrane region" description="Helical" evidence="1">
    <location>
        <begin position="7"/>
        <end position="29"/>
    </location>
</feature>
<keyword evidence="3" id="KW-1185">Reference proteome</keyword>
<dbReference type="RefSeq" id="WP_214057489.1">
    <property type="nucleotide sequence ID" value="NZ_BAAAHS010000040.1"/>
</dbReference>
<sequence>MRRFDQHLVPVAYGVLAVAVVLSAIAYAVGAMWPFYVAVVLYAVVLLAYVLPAAGDRINRRHDIGGAVVALLLALVVTPAVLGLGGVAAAASSAVSAFEDFGEVDETEPSDYSSATTPEQCEEIWFGDYSESADAERDDCLERVGG</sequence>
<evidence type="ECO:0008006" key="4">
    <source>
        <dbReference type="Google" id="ProtNLM"/>
    </source>
</evidence>
<gene>
    <name evidence="2" type="ORF">ENKNEFLB_00185</name>
</gene>
<evidence type="ECO:0000313" key="3">
    <source>
        <dbReference type="Proteomes" id="UP000679307"/>
    </source>
</evidence>
<evidence type="ECO:0000256" key="1">
    <source>
        <dbReference type="SAM" id="Phobius"/>
    </source>
</evidence>